<dbReference type="EMBL" id="JANPWB010000011">
    <property type="protein sequence ID" value="KAJ1128303.1"/>
    <property type="molecule type" value="Genomic_DNA"/>
</dbReference>
<name>A0AAV7PJ44_PLEWA</name>
<keyword evidence="3" id="KW-1185">Reference proteome</keyword>
<gene>
    <name evidence="2" type="ORF">NDU88_006682</name>
</gene>
<feature type="compositionally biased region" description="Basic and acidic residues" evidence="1">
    <location>
        <begin position="73"/>
        <end position="84"/>
    </location>
</feature>
<dbReference type="AlphaFoldDB" id="A0AAV7PJ44"/>
<reference evidence="2" key="1">
    <citation type="journal article" date="2022" name="bioRxiv">
        <title>Sequencing and chromosome-scale assembly of the giantPleurodeles waltlgenome.</title>
        <authorList>
            <person name="Brown T."/>
            <person name="Elewa A."/>
            <person name="Iarovenko S."/>
            <person name="Subramanian E."/>
            <person name="Araus A.J."/>
            <person name="Petzold A."/>
            <person name="Susuki M."/>
            <person name="Suzuki K.-i.T."/>
            <person name="Hayashi T."/>
            <person name="Toyoda A."/>
            <person name="Oliveira C."/>
            <person name="Osipova E."/>
            <person name="Leigh N.D."/>
            <person name="Simon A."/>
            <person name="Yun M.H."/>
        </authorList>
    </citation>
    <scope>NUCLEOTIDE SEQUENCE</scope>
    <source>
        <strain evidence="2">20211129_DDA</strain>
        <tissue evidence="2">Liver</tissue>
    </source>
</reference>
<protein>
    <submittedName>
        <fullName evidence="2">Uncharacterized protein</fullName>
    </submittedName>
</protein>
<comment type="caution">
    <text evidence="2">The sequence shown here is derived from an EMBL/GenBank/DDBJ whole genome shotgun (WGS) entry which is preliminary data.</text>
</comment>
<feature type="region of interest" description="Disordered" evidence="1">
    <location>
        <begin position="52"/>
        <end position="100"/>
    </location>
</feature>
<evidence type="ECO:0000313" key="3">
    <source>
        <dbReference type="Proteomes" id="UP001066276"/>
    </source>
</evidence>
<evidence type="ECO:0000313" key="2">
    <source>
        <dbReference type="EMBL" id="KAJ1128303.1"/>
    </source>
</evidence>
<dbReference type="Proteomes" id="UP001066276">
    <property type="component" value="Chromosome 7"/>
</dbReference>
<sequence>MGPGASPPGSIGCVRRVPGPGACLCAVAGNCAEGRIGAWPALRPRVFVEAPPEPEPEFEAAPPSLPGPTGEWKGLRGDHWRRGGADGSEALVLPRLRGPS</sequence>
<proteinExistence type="predicted"/>
<evidence type="ECO:0000256" key="1">
    <source>
        <dbReference type="SAM" id="MobiDB-lite"/>
    </source>
</evidence>
<organism evidence="2 3">
    <name type="scientific">Pleurodeles waltl</name>
    <name type="common">Iberian ribbed newt</name>
    <dbReference type="NCBI Taxonomy" id="8319"/>
    <lineage>
        <taxon>Eukaryota</taxon>
        <taxon>Metazoa</taxon>
        <taxon>Chordata</taxon>
        <taxon>Craniata</taxon>
        <taxon>Vertebrata</taxon>
        <taxon>Euteleostomi</taxon>
        <taxon>Amphibia</taxon>
        <taxon>Batrachia</taxon>
        <taxon>Caudata</taxon>
        <taxon>Salamandroidea</taxon>
        <taxon>Salamandridae</taxon>
        <taxon>Pleurodelinae</taxon>
        <taxon>Pleurodeles</taxon>
    </lineage>
</organism>
<accession>A0AAV7PJ44</accession>